<accession>A0ABP9U9C5</accession>
<feature type="region of interest" description="Disordered" evidence="2">
    <location>
        <begin position="708"/>
        <end position="783"/>
    </location>
</feature>
<feature type="compositionally biased region" description="Low complexity" evidence="2">
    <location>
        <begin position="709"/>
        <end position="724"/>
    </location>
</feature>
<protein>
    <recommendedName>
        <fullName evidence="5">Cytadherence high molecular weight protein 1</fullName>
    </recommendedName>
</protein>
<feature type="compositionally biased region" description="Polar residues" evidence="2">
    <location>
        <begin position="549"/>
        <end position="559"/>
    </location>
</feature>
<proteinExistence type="predicted"/>
<feature type="region of interest" description="Disordered" evidence="2">
    <location>
        <begin position="543"/>
        <end position="647"/>
    </location>
</feature>
<sequence length="871" mass="98324">MPNRDIDAKIAVISNDDAKKLGIKKEKENLVTIDGQIVDLEWIDEFAEDWHLPSIVLKAQAYLKTLKSPENKKYVNLNSNKYENFNRLVEFDVIEGTSLDKVRQFLVLNEYGPESAIDEFNYGVTAVESSSDAEKIINKIANNIKVYNEQTLENQALLNEAEEQFENFEISDEEYIDKKSDAIASLKIMVLSIYRDMVLLNSISDAPVNFELADSCTSPEELAKQLAEVSEKTKDLKESAEEDIAKVETQKSVDAPVSESCSNNDLEENSDNQKEEVPEETNLPEEHDSLDSVINESEPYGFTVDSTSDAPELQKEWTPEEFSSEGESHGFTVDSTDALAETQKEWVPEEFAETHEVTPTKEEEPVVVEPVETLAIPPFDIDSWATLFYYHNEWIPSEFNDAGNKPKTKGLFRKKDADEELDHIETFYLVNNARYELDEAKLQKEWVPEEFEHMSTSSADSEPVSVEEIKPVEMVNEEAPAEEVVVASHCEECDELTVTEPVNSEKSVQPYDFSIDSTDYMPGLYREWTPAEFAEYQSVPVDPEDLDLQNKSSEETTNAPAAEFTVDSTDADAETQKEWVPEEFEHESAAEEIPAEEVKTPAEENSESVEEESEEPAAEEEVETPAEEISVEEESEEPVAEEIPVIEEPVVKAESPIQTVYHEPFDFEIDSTDFAPAAHREWVPSEFAKYESIPVDPEDLDLQTKPLDEVPVTEEPVSEPVELTPVEKESEEPAVEETPVTEEPVKTETPAAEEESTPVVEEPIVEEPKPVQEPKPFEFEIGNDDTIANNQNEWVPEEFVQNKKDPVVLDDEIKAVENQINSLNKTTEVKPVVNETNEANPESIDDLDDEIKSLQDQIDAIEAQLHSLKNN</sequence>
<evidence type="ECO:0000256" key="2">
    <source>
        <dbReference type="SAM" id="MobiDB-lite"/>
    </source>
</evidence>
<evidence type="ECO:0000313" key="4">
    <source>
        <dbReference type="Proteomes" id="UP001449582"/>
    </source>
</evidence>
<reference evidence="3" key="1">
    <citation type="submission" date="2024-02" db="EMBL/GenBank/DDBJ databases">
        <title>Draft genome sequence of new strains in genus Ureaplasma.</title>
        <authorList>
            <person name="Nakajima Y."/>
            <person name="Segawa T."/>
        </authorList>
    </citation>
    <scope>NUCLEOTIDE SEQUENCE [LARGE SCALE GENOMIC DNA]</scope>
    <source>
        <strain evidence="3">OM1</strain>
    </source>
</reference>
<keyword evidence="1" id="KW-0175">Coiled coil</keyword>
<feature type="compositionally biased region" description="Basic and acidic residues" evidence="2">
    <location>
        <begin position="766"/>
        <end position="778"/>
    </location>
</feature>
<keyword evidence="4" id="KW-1185">Reference proteome</keyword>
<comment type="caution">
    <text evidence="3">The sequence shown here is derived from an EMBL/GenBank/DDBJ whole genome shotgun (WGS) entry which is preliminary data.</text>
</comment>
<name>A0ABP9U9C5_9BACT</name>
<gene>
    <name evidence="3" type="ORF">UREOM_1720</name>
</gene>
<dbReference type="RefSeq" id="WP_353289628.1">
    <property type="nucleotide sequence ID" value="NZ_BAABQM010000001.1"/>
</dbReference>
<feature type="compositionally biased region" description="Acidic residues" evidence="2">
    <location>
        <begin position="604"/>
        <end position="640"/>
    </location>
</feature>
<feature type="coiled-coil region" evidence="1">
    <location>
        <begin position="844"/>
        <end position="871"/>
    </location>
</feature>
<feature type="region of interest" description="Disordered" evidence="2">
    <location>
        <begin position="233"/>
        <end position="331"/>
    </location>
</feature>
<feature type="compositionally biased region" description="Low complexity" evidence="2">
    <location>
        <begin position="736"/>
        <end position="750"/>
    </location>
</feature>
<evidence type="ECO:0000256" key="1">
    <source>
        <dbReference type="SAM" id="Coils"/>
    </source>
</evidence>
<dbReference type="EMBL" id="BAABQM010000001">
    <property type="protein sequence ID" value="GAA5414461.1"/>
    <property type="molecule type" value="Genomic_DNA"/>
</dbReference>
<feature type="coiled-coil region" evidence="1">
    <location>
        <begin position="147"/>
        <end position="178"/>
    </location>
</feature>
<dbReference type="Proteomes" id="UP001449582">
    <property type="component" value="Unassembled WGS sequence"/>
</dbReference>
<evidence type="ECO:0000313" key="3">
    <source>
        <dbReference type="EMBL" id="GAA5414461.1"/>
    </source>
</evidence>
<organism evidence="3 4">
    <name type="scientific">Ureaplasma ceti</name>
    <dbReference type="NCBI Taxonomy" id="3119530"/>
    <lineage>
        <taxon>Bacteria</taxon>
        <taxon>Bacillati</taxon>
        <taxon>Mycoplasmatota</taxon>
        <taxon>Mycoplasmoidales</taxon>
        <taxon>Mycoplasmoidaceae</taxon>
        <taxon>Ureaplasma</taxon>
    </lineage>
</organism>
<evidence type="ECO:0008006" key="5">
    <source>
        <dbReference type="Google" id="ProtNLM"/>
    </source>
</evidence>
<feature type="compositionally biased region" description="Basic and acidic residues" evidence="2">
    <location>
        <begin position="233"/>
        <end position="251"/>
    </location>
</feature>